<evidence type="ECO:0000256" key="1">
    <source>
        <dbReference type="ARBA" id="ARBA00001163"/>
    </source>
</evidence>
<evidence type="ECO:0000313" key="10">
    <source>
        <dbReference type="Proteomes" id="UP001183202"/>
    </source>
</evidence>
<accession>A0ABU2N1Z3</accession>
<dbReference type="GO" id="GO:0051997">
    <property type="term" value="F:2-oxo-4-hydroxy-4-carboxy-5-ureidoimidazoline decarboxylase activity"/>
    <property type="evidence" value="ECO:0007669"/>
    <property type="project" value="UniProtKB-EC"/>
</dbReference>
<evidence type="ECO:0000256" key="3">
    <source>
        <dbReference type="ARBA" id="ARBA00012257"/>
    </source>
</evidence>
<dbReference type="Proteomes" id="UP001183202">
    <property type="component" value="Unassembled WGS sequence"/>
</dbReference>
<evidence type="ECO:0000256" key="2">
    <source>
        <dbReference type="ARBA" id="ARBA00004754"/>
    </source>
</evidence>
<name>A0ABU2N1Z3_9PSEU</name>
<dbReference type="SUPFAM" id="SSF158694">
    <property type="entry name" value="UraD-Like"/>
    <property type="match status" value="1"/>
</dbReference>
<dbReference type="NCBIfam" id="NF010372">
    <property type="entry name" value="PRK13798.1"/>
    <property type="match status" value="1"/>
</dbReference>
<dbReference type="InterPro" id="IPR018020">
    <property type="entry name" value="OHCU_decarboxylase"/>
</dbReference>
<dbReference type="RefSeq" id="WP_311553830.1">
    <property type="nucleotide sequence ID" value="NZ_JAVREJ010000001.1"/>
</dbReference>
<keyword evidence="5" id="KW-0210">Decarboxylase</keyword>
<evidence type="ECO:0000256" key="4">
    <source>
        <dbReference type="ARBA" id="ARBA00022631"/>
    </source>
</evidence>
<dbReference type="Gene3D" id="1.10.3330.10">
    <property type="entry name" value="Oxo-4-hydroxy-4-carboxy-5-ureidoimidazoline decarboxylase"/>
    <property type="match status" value="1"/>
</dbReference>
<organism evidence="9 10">
    <name type="scientific">Pseudonocardia charpentierae</name>
    <dbReference type="NCBI Taxonomy" id="3075545"/>
    <lineage>
        <taxon>Bacteria</taxon>
        <taxon>Bacillati</taxon>
        <taxon>Actinomycetota</taxon>
        <taxon>Actinomycetes</taxon>
        <taxon>Pseudonocardiales</taxon>
        <taxon>Pseudonocardiaceae</taxon>
        <taxon>Pseudonocardia</taxon>
    </lineage>
</organism>
<dbReference type="PANTHER" id="PTHR43466:SF1">
    <property type="entry name" value="2-OXO-4-HYDROXY-4-CARBOXY-5-UREIDOIMIDAZOLINE DECARBOXYLASE-RELATED"/>
    <property type="match status" value="1"/>
</dbReference>
<feature type="region of interest" description="Disordered" evidence="7">
    <location>
        <begin position="76"/>
        <end position="96"/>
    </location>
</feature>
<reference evidence="10" key="1">
    <citation type="submission" date="2023-07" db="EMBL/GenBank/DDBJ databases">
        <title>30 novel species of actinomycetes from the DSMZ collection.</title>
        <authorList>
            <person name="Nouioui I."/>
        </authorList>
    </citation>
    <scope>NUCLEOTIDE SEQUENCE [LARGE SCALE GENOMIC DNA]</scope>
    <source>
        <strain evidence="10">DSM 45834</strain>
    </source>
</reference>
<dbReference type="InterPro" id="IPR036778">
    <property type="entry name" value="OHCU_decarboxylase_sf"/>
</dbReference>
<dbReference type="PANTHER" id="PTHR43466">
    <property type="entry name" value="2-OXO-4-HYDROXY-4-CARBOXY-5-UREIDOIMIDAZOLINE DECARBOXYLASE-RELATED"/>
    <property type="match status" value="1"/>
</dbReference>
<dbReference type="EMBL" id="JAVREJ010000001">
    <property type="protein sequence ID" value="MDT0347930.1"/>
    <property type="molecule type" value="Genomic_DNA"/>
</dbReference>
<protein>
    <recommendedName>
        <fullName evidence="3">2-oxo-4-hydroxy-4-carboxy-5-ureidoimidazoline decarboxylase</fullName>
        <ecNumber evidence="3">4.1.1.97</ecNumber>
    </recommendedName>
</protein>
<keyword evidence="6 9" id="KW-0456">Lyase</keyword>
<gene>
    <name evidence="9" type="primary">uraD</name>
    <name evidence="9" type="ORF">RM445_00135</name>
</gene>
<evidence type="ECO:0000256" key="5">
    <source>
        <dbReference type="ARBA" id="ARBA00022793"/>
    </source>
</evidence>
<evidence type="ECO:0000256" key="7">
    <source>
        <dbReference type="SAM" id="MobiDB-lite"/>
    </source>
</evidence>
<dbReference type="NCBIfam" id="TIGR03180">
    <property type="entry name" value="UraD_2"/>
    <property type="match status" value="1"/>
</dbReference>
<evidence type="ECO:0000259" key="8">
    <source>
        <dbReference type="Pfam" id="PF09349"/>
    </source>
</evidence>
<proteinExistence type="predicted"/>
<keyword evidence="4" id="KW-0659">Purine metabolism</keyword>
<keyword evidence="10" id="KW-1185">Reference proteome</keyword>
<dbReference type="InterPro" id="IPR017595">
    <property type="entry name" value="OHCU_decarboxylase-2"/>
</dbReference>
<evidence type="ECO:0000313" key="9">
    <source>
        <dbReference type="EMBL" id="MDT0347930.1"/>
    </source>
</evidence>
<comment type="pathway">
    <text evidence="2">Purine metabolism; urate degradation; (S)-allantoin from urate: step 3/3.</text>
</comment>
<evidence type="ECO:0000256" key="6">
    <source>
        <dbReference type="ARBA" id="ARBA00023239"/>
    </source>
</evidence>
<feature type="domain" description="Oxo-4-hydroxy-4-carboxy-5-ureidoimidazoline decarboxylase" evidence="8">
    <location>
        <begin position="12"/>
        <end position="163"/>
    </location>
</feature>
<dbReference type="Pfam" id="PF09349">
    <property type="entry name" value="OHCU_decarbox"/>
    <property type="match status" value="1"/>
</dbReference>
<dbReference type="EC" id="4.1.1.97" evidence="3"/>
<sequence length="168" mass="18966">MTNTGRLDVLHLPDAQAAEQLRACNASPVWIEQVLAHRPYADLDSVLDTAEHAARDLDWSEVRRALDAHPRIGERAEGGSTEAQWSRREQSTVAGTDARTQELLRTRNAEYERRFGHVFLIRAAGRSAEEMLTELDRRLGNDEGRERAEVTEQLAQITRLRLQTLLAG</sequence>
<comment type="caution">
    <text evidence="9">The sequence shown here is derived from an EMBL/GenBank/DDBJ whole genome shotgun (WGS) entry which is preliminary data.</text>
</comment>
<comment type="catalytic activity">
    <reaction evidence="1">
        <text>5-hydroxy-2-oxo-4-ureido-2,5-dihydro-1H-imidazole-5-carboxylate + H(+) = (S)-allantoin + CO2</text>
        <dbReference type="Rhea" id="RHEA:26301"/>
        <dbReference type="ChEBI" id="CHEBI:15378"/>
        <dbReference type="ChEBI" id="CHEBI:15678"/>
        <dbReference type="ChEBI" id="CHEBI:16526"/>
        <dbReference type="ChEBI" id="CHEBI:58639"/>
        <dbReference type="EC" id="4.1.1.97"/>
    </reaction>
</comment>